<dbReference type="EMBL" id="JBHUII010000001">
    <property type="protein sequence ID" value="MFD2205023.1"/>
    <property type="molecule type" value="Genomic_DNA"/>
</dbReference>
<protein>
    <recommendedName>
        <fullName evidence="3">HPt domain-containing protein</fullName>
    </recommendedName>
</protein>
<dbReference type="RefSeq" id="WP_380249169.1">
    <property type="nucleotide sequence ID" value="NZ_JBHUII010000001.1"/>
</dbReference>
<proteinExistence type="predicted"/>
<dbReference type="InterPro" id="IPR036641">
    <property type="entry name" value="HPT_dom_sf"/>
</dbReference>
<gene>
    <name evidence="1" type="ORF">ACFSKO_05360</name>
</gene>
<sequence>MTGPSQVPLTDDELADLYKTGVEEDLFVLEGLLNDLKSQTDNSQNNRDSIEEAVKQAQGIVHNVKGQGSSFGYPLMTEIGLSYHTLLKFQISQDTLNPAFLKLYEAHLTTMKSIVSNEIRGEGPELLKKVAASLKEKVELVCQT</sequence>
<keyword evidence="2" id="KW-1185">Reference proteome</keyword>
<evidence type="ECO:0000313" key="2">
    <source>
        <dbReference type="Proteomes" id="UP001597294"/>
    </source>
</evidence>
<name>A0ABW5BJH2_9PROT</name>
<comment type="caution">
    <text evidence="1">The sequence shown here is derived from an EMBL/GenBank/DDBJ whole genome shotgun (WGS) entry which is preliminary data.</text>
</comment>
<dbReference type="Proteomes" id="UP001597294">
    <property type="component" value="Unassembled WGS sequence"/>
</dbReference>
<organism evidence="1 2">
    <name type="scientific">Kiloniella antarctica</name>
    <dbReference type="NCBI Taxonomy" id="1550907"/>
    <lineage>
        <taxon>Bacteria</taxon>
        <taxon>Pseudomonadati</taxon>
        <taxon>Pseudomonadota</taxon>
        <taxon>Alphaproteobacteria</taxon>
        <taxon>Rhodospirillales</taxon>
        <taxon>Kiloniellaceae</taxon>
        <taxon>Kiloniella</taxon>
    </lineage>
</organism>
<dbReference type="SUPFAM" id="SSF47226">
    <property type="entry name" value="Histidine-containing phosphotransfer domain, HPT domain"/>
    <property type="match status" value="1"/>
</dbReference>
<dbReference type="Gene3D" id="1.20.120.160">
    <property type="entry name" value="HPT domain"/>
    <property type="match status" value="1"/>
</dbReference>
<evidence type="ECO:0000313" key="1">
    <source>
        <dbReference type="EMBL" id="MFD2205023.1"/>
    </source>
</evidence>
<accession>A0ABW5BJH2</accession>
<reference evidence="2" key="1">
    <citation type="journal article" date="2019" name="Int. J. Syst. Evol. Microbiol.">
        <title>The Global Catalogue of Microorganisms (GCM) 10K type strain sequencing project: providing services to taxonomists for standard genome sequencing and annotation.</title>
        <authorList>
            <consortium name="The Broad Institute Genomics Platform"/>
            <consortium name="The Broad Institute Genome Sequencing Center for Infectious Disease"/>
            <person name="Wu L."/>
            <person name="Ma J."/>
        </authorList>
    </citation>
    <scope>NUCLEOTIDE SEQUENCE [LARGE SCALE GENOMIC DNA]</scope>
    <source>
        <strain evidence="2">CGMCC 4.7192</strain>
    </source>
</reference>
<evidence type="ECO:0008006" key="3">
    <source>
        <dbReference type="Google" id="ProtNLM"/>
    </source>
</evidence>